<dbReference type="InterPro" id="IPR000337">
    <property type="entry name" value="GPCR_3"/>
</dbReference>
<feature type="transmembrane region" description="Helical" evidence="19">
    <location>
        <begin position="1286"/>
        <end position="1307"/>
    </location>
</feature>
<evidence type="ECO:0000256" key="12">
    <source>
        <dbReference type="ARBA" id="ARBA00023040"/>
    </source>
</evidence>
<feature type="transmembrane region" description="Helical" evidence="19">
    <location>
        <begin position="1138"/>
        <end position="1157"/>
    </location>
</feature>
<keyword evidence="5 19" id="KW-0812">Transmembrane</keyword>
<keyword evidence="8 17" id="KW-0863">Zinc-finger</keyword>
<keyword evidence="4" id="KW-0808">Transferase</keyword>
<feature type="transmembrane region" description="Helical" evidence="19">
    <location>
        <begin position="1218"/>
        <end position="1246"/>
    </location>
</feature>
<reference evidence="25" key="1">
    <citation type="submission" date="2016-11" db="UniProtKB">
        <authorList>
            <consortium name="WormBaseParasite"/>
        </authorList>
    </citation>
    <scope>IDENTIFICATION</scope>
</reference>
<dbReference type="InterPro" id="IPR001828">
    <property type="entry name" value="ANF_lig-bd_rcpt"/>
</dbReference>
<feature type="domain" description="RING-type" evidence="20">
    <location>
        <begin position="263"/>
        <end position="292"/>
    </location>
</feature>
<keyword evidence="7" id="KW-0677">Repeat</keyword>
<name>A0A1I8IP55_9PLAT</name>
<feature type="region of interest" description="Disordered" evidence="18">
    <location>
        <begin position="1565"/>
        <end position="1587"/>
    </location>
</feature>
<evidence type="ECO:0000256" key="16">
    <source>
        <dbReference type="ARBA" id="ARBA00023224"/>
    </source>
</evidence>
<protein>
    <submittedName>
        <fullName evidence="25">RING-type domain-containing protein</fullName>
    </submittedName>
</protein>
<dbReference type="FunFam" id="3.40.50.2300:FF:000145">
    <property type="entry name" value="Glutamate receptor, metabotropic"/>
    <property type="match status" value="1"/>
</dbReference>
<dbReference type="WBParaSite" id="maker-uti_cns_0014583-snap-gene-0.2-mRNA-1">
    <property type="protein sequence ID" value="maker-uti_cns_0014583-snap-gene-0.2-mRNA-1"/>
    <property type="gene ID" value="maker-uti_cns_0014583-snap-gene-0.2"/>
</dbReference>
<dbReference type="InterPro" id="IPR044066">
    <property type="entry name" value="TRIAD_supradom"/>
</dbReference>
<keyword evidence="16" id="KW-0807">Transducer</keyword>
<feature type="transmembrane region" description="Helical" evidence="19">
    <location>
        <begin position="1470"/>
        <end position="1490"/>
    </location>
</feature>
<evidence type="ECO:0000256" key="17">
    <source>
        <dbReference type="PROSITE-ProRule" id="PRU00207"/>
    </source>
</evidence>
<dbReference type="Gene3D" id="3.30.40.10">
    <property type="entry name" value="Zinc/RING finger domain, C3HC4 (zinc finger)"/>
    <property type="match status" value="2"/>
</dbReference>
<evidence type="ECO:0000256" key="4">
    <source>
        <dbReference type="ARBA" id="ARBA00022679"/>
    </source>
</evidence>
<dbReference type="InterPro" id="IPR001841">
    <property type="entry name" value="Znf_RING"/>
</dbReference>
<evidence type="ECO:0000259" key="23">
    <source>
        <dbReference type="PROSITE" id="PS51873"/>
    </source>
</evidence>
<proteinExistence type="inferred from homology"/>
<dbReference type="SUPFAM" id="SSF53822">
    <property type="entry name" value="Periplasmic binding protein-like I"/>
    <property type="match status" value="1"/>
</dbReference>
<evidence type="ECO:0000256" key="13">
    <source>
        <dbReference type="ARBA" id="ARBA00023136"/>
    </source>
</evidence>
<keyword evidence="3" id="KW-1003">Cell membrane</keyword>
<dbReference type="Pfam" id="PF01094">
    <property type="entry name" value="ANF_receptor"/>
    <property type="match status" value="1"/>
</dbReference>
<dbReference type="PROSITE" id="PS50089">
    <property type="entry name" value="ZF_RING_2"/>
    <property type="match status" value="1"/>
</dbReference>
<dbReference type="PROSITE" id="PS50145">
    <property type="entry name" value="ZF_TRAF"/>
    <property type="match status" value="1"/>
</dbReference>
<dbReference type="GO" id="GO:0016740">
    <property type="term" value="F:transferase activity"/>
    <property type="evidence" value="ECO:0007669"/>
    <property type="project" value="UniProtKB-KW"/>
</dbReference>
<dbReference type="InterPro" id="IPR028082">
    <property type="entry name" value="Peripla_BP_I"/>
</dbReference>
<dbReference type="PRINTS" id="PR00593">
    <property type="entry name" value="MTABOTROPICR"/>
</dbReference>
<evidence type="ECO:0000256" key="7">
    <source>
        <dbReference type="ARBA" id="ARBA00022737"/>
    </source>
</evidence>
<dbReference type="Gene3D" id="2.10.50.30">
    <property type="entry name" value="GPCR, family 3, nine cysteines domain"/>
    <property type="match status" value="1"/>
</dbReference>
<sequence>VECSSCGLVWCFPCHAPMHRGVTCRQFRASDQELLAWSKRCDAAQGAQRNARQCPGCGAYIQKSQGCDSMTCSQCGTRFCYLCGQRYARCPLLGSHKSRMSVMGCRYNLLPDRPHLRRFVRGCVLAVQLIAAPALLVLGLGTALVGSGVLAAYAAFTALRRRRLRRALRRKAQLSRDAFCVRAAAAAAAADAYSVSTTTAERRVTIVSGNSPAAATDGSSSPATMAQYYCCVTTVMLHEDDDSDSDDGTIVPEWLFAKSPTCCGHRFCHSCFYSATAGGGPGPYRPTCPLCRSPIGEGAHANPAAVQGAGVFSDLATDREVQQLLVHCPRCRTHCELGTLAAHLAAHLTASDDSSTDGAAANAEKSAAAAAAACQCAEASASVACPFCQHSTAYRQLNFHLLFGCPAFPLPCPNRCGLVLAGPQRLQDHLEKACPLSLLLCPFNKFGCPAASRLRRELSRHVAEAHNYHLQLLWQQMYPVQLVQQPDKLLLVNFTGRDGRWHQWPVKEQRVLVRGDIYLGGLMMVHSRSESRVCGSVMPQGGVQALEAMLFTLDQVNRLGLAGPNVTLGAFIKDDCDRDTYGLDQAVEFIKASPKISSGQAACSRRPSFDAGVGGEGDGPPLITGVVGAPSSITSSHVASLLKLFDIPQISFFSTAPQLSDKNRFPFFMRTIPSDAYQAVAIVELAKLFNWSYVSVVYEDSSYGRGALEQMERLFRESDICLARVETLPRDSKLARVEDYYDKIERLLNHQSLFDGLGAKGVIIFGSDQEVGDFMSAVRRLNCSDKFSWIGSDGWGARPLAYRDGNEKTVEGAVTVQPLAEPIVGFKEYFLSLRPDTNKRNPWFAEFWEDYFDCWLPDGPQTPYNQKHSEMCRPELRMSESDAKFVLEPQLQFVSDANLRIQLCRPGVSHPACLHRLATSGSELLVELKSVNFTGLSGMDVHFTPGNADGPPRYRILNFQADSESGYSWREVGRFDGARGGVQLEWSSLRFRGGASQPPVSACRPECSDSSIRQVSPGECSCWMCVHCPDYHVVDEERQHCILCKKGTRPSSDRTTCEPIDMEFLSFGHPVAAVAATLASLGVAASLFVLFEFARYRDSAVVQASGLELSLLLLLGLVVCYSATFLLCARPSNWLCGVQRFVVGFGVAVSSSALLVKTVRLERRFRTGRPGFEPLKQVLLFLLLVAVQLAALIGWLLLQPPKSVSHFPSRDRHQLVCSSLIGLLYLVGLAYPMLLVLLCTVCAFFARNIPDGFNETKHIGFTMYSSCVIWLGFVPCYALTGAFVHIRVATLCFAITLSATVTLACLFGPKLYIILLRPELNVRQAEQCGCQYPLQERQPEPEAKRLLSSQLQIDDCSQTGFELASLHSPVKSPTSIRAVQTEVTHASWHSDRMTQTGSGDCGSVLVLTATRRFAAAAVMVTFGLLVSVQLAALTVWLMLQPPQVVSISPSRDRQQLVCASLIGRAYLIRLAYPMLLALFFLIGSASAALRNVPVASNEIRQLCVTAVCNFITCLLLLLCYLLASESAAIRILALCFGTSVSASATLVSLFASQLRFIMLSPAAESPAPRQADQLQEIRSGDEADQSL</sequence>
<dbReference type="Proteomes" id="UP000095280">
    <property type="component" value="Unplaced"/>
</dbReference>
<dbReference type="InterPro" id="IPR038550">
    <property type="entry name" value="GPCR_3_9-Cys_sf"/>
</dbReference>
<feature type="transmembrane region" description="Helical" evidence="19">
    <location>
        <begin position="1258"/>
        <end position="1280"/>
    </location>
</feature>
<evidence type="ECO:0000259" key="20">
    <source>
        <dbReference type="PROSITE" id="PS50089"/>
    </source>
</evidence>
<dbReference type="InterPro" id="IPR000162">
    <property type="entry name" value="GPCR_3_mtglu_rcpt"/>
</dbReference>
<evidence type="ECO:0000256" key="9">
    <source>
        <dbReference type="ARBA" id="ARBA00022786"/>
    </source>
</evidence>
<dbReference type="InterPro" id="IPR017978">
    <property type="entry name" value="GPCR_3_C"/>
</dbReference>
<dbReference type="InterPro" id="IPR017979">
    <property type="entry name" value="GPCR_3_CS"/>
</dbReference>
<feature type="domain" description="TRAF-type" evidence="21">
    <location>
        <begin position="400"/>
        <end position="448"/>
    </location>
</feature>
<keyword evidence="9" id="KW-0833">Ubl conjugation pathway</keyword>
<dbReference type="SUPFAM" id="SSF49599">
    <property type="entry name" value="TRAF domain-like"/>
    <property type="match status" value="2"/>
</dbReference>
<dbReference type="InterPro" id="IPR013083">
    <property type="entry name" value="Znf_RING/FYVE/PHD"/>
</dbReference>
<dbReference type="Pfam" id="PF22191">
    <property type="entry name" value="IBR_1"/>
    <property type="match status" value="1"/>
</dbReference>
<feature type="domain" description="RING-type" evidence="23">
    <location>
        <begin position="1"/>
        <end position="109"/>
    </location>
</feature>
<feature type="zinc finger region" description="TRAF-type" evidence="17">
    <location>
        <begin position="400"/>
        <end position="448"/>
    </location>
</feature>
<feature type="domain" description="G-protein coupled receptors family 3 profile" evidence="22">
    <location>
        <begin position="1420"/>
        <end position="1561"/>
    </location>
</feature>
<keyword evidence="13 19" id="KW-0472">Membrane</keyword>
<evidence type="ECO:0000259" key="21">
    <source>
        <dbReference type="PROSITE" id="PS50145"/>
    </source>
</evidence>
<organism evidence="24 25">
    <name type="scientific">Macrostomum lignano</name>
    <dbReference type="NCBI Taxonomy" id="282301"/>
    <lineage>
        <taxon>Eukaryota</taxon>
        <taxon>Metazoa</taxon>
        <taxon>Spiralia</taxon>
        <taxon>Lophotrochozoa</taxon>
        <taxon>Platyhelminthes</taxon>
        <taxon>Rhabditophora</taxon>
        <taxon>Macrostomorpha</taxon>
        <taxon>Macrostomida</taxon>
        <taxon>Macrostomidae</taxon>
        <taxon>Macrostomum</taxon>
    </lineage>
</organism>
<feature type="transmembrane region" description="Helical" evidence="19">
    <location>
        <begin position="1106"/>
        <end position="1126"/>
    </location>
</feature>
<evidence type="ECO:0000256" key="19">
    <source>
        <dbReference type="SAM" id="Phobius"/>
    </source>
</evidence>
<evidence type="ECO:0000256" key="2">
    <source>
        <dbReference type="ARBA" id="ARBA00007242"/>
    </source>
</evidence>
<evidence type="ECO:0000256" key="5">
    <source>
        <dbReference type="ARBA" id="ARBA00022692"/>
    </source>
</evidence>
<dbReference type="PROSITE" id="PS50259">
    <property type="entry name" value="G_PROTEIN_RECEP_F3_4"/>
    <property type="match status" value="2"/>
</dbReference>
<evidence type="ECO:0000256" key="10">
    <source>
        <dbReference type="ARBA" id="ARBA00022833"/>
    </source>
</evidence>
<dbReference type="InterPro" id="IPR050726">
    <property type="entry name" value="mGluR"/>
</dbReference>
<evidence type="ECO:0000313" key="24">
    <source>
        <dbReference type="Proteomes" id="UP000095280"/>
    </source>
</evidence>
<evidence type="ECO:0000256" key="6">
    <source>
        <dbReference type="ARBA" id="ARBA00022723"/>
    </source>
</evidence>
<feature type="transmembrane region" description="Helical" evidence="19">
    <location>
        <begin position="1413"/>
        <end position="1439"/>
    </location>
</feature>
<keyword evidence="14" id="KW-0675">Receptor</keyword>
<accession>A0A1I8IP55</accession>
<dbReference type="PANTHER" id="PTHR24060">
    <property type="entry name" value="METABOTROPIC GLUTAMATE RECEPTOR"/>
    <property type="match status" value="1"/>
</dbReference>
<evidence type="ECO:0000256" key="18">
    <source>
        <dbReference type="SAM" id="MobiDB-lite"/>
    </source>
</evidence>
<dbReference type="Gene3D" id="1.20.120.1750">
    <property type="match status" value="1"/>
</dbReference>
<feature type="transmembrane region" description="Helical" evidence="19">
    <location>
        <begin position="1071"/>
        <end position="1094"/>
    </location>
</feature>
<keyword evidence="6 17" id="KW-0479">Metal-binding</keyword>
<keyword evidence="10 17" id="KW-0862">Zinc</keyword>
<keyword evidence="11 19" id="KW-1133">Transmembrane helix</keyword>
<dbReference type="Gene3D" id="3.40.50.2300">
    <property type="match status" value="2"/>
</dbReference>
<dbReference type="Pfam" id="PF00003">
    <property type="entry name" value="7tm_3"/>
    <property type="match status" value="2"/>
</dbReference>
<dbReference type="PROSITE" id="PS00981">
    <property type="entry name" value="G_PROTEIN_RECEP_F3_3"/>
    <property type="match status" value="1"/>
</dbReference>
<feature type="domain" description="G-protein coupled receptors family 3 profile" evidence="22">
    <location>
        <begin position="1071"/>
        <end position="1324"/>
    </location>
</feature>
<dbReference type="PRINTS" id="PR00248">
    <property type="entry name" value="GPCRMGR"/>
</dbReference>
<feature type="transmembrane region" description="Helical" evidence="19">
    <location>
        <begin position="179"/>
        <end position="196"/>
    </location>
</feature>
<keyword evidence="12" id="KW-0297">G-protein coupled receptor</keyword>
<feature type="transmembrane region" description="Helical" evidence="19">
    <location>
        <begin position="1178"/>
        <end position="1198"/>
    </location>
</feature>
<evidence type="ECO:0000313" key="25">
    <source>
        <dbReference type="WBParaSite" id="maker-uti_cns_0014583-snap-gene-0.2-mRNA-1"/>
    </source>
</evidence>
<feature type="transmembrane region" description="Helical" evidence="19">
    <location>
        <begin position="1529"/>
        <end position="1551"/>
    </location>
</feature>
<feature type="transmembrane region" description="Helical" evidence="19">
    <location>
        <begin position="142"/>
        <end position="159"/>
    </location>
</feature>
<dbReference type="Pfam" id="PF02176">
    <property type="entry name" value="zf-TRAF"/>
    <property type="match status" value="1"/>
</dbReference>
<dbReference type="GO" id="GO:0005886">
    <property type="term" value="C:plasma membrane"/>
    <property type="evidence" value="ECO:0007669"/>
    <property type="project" value="UniProtKB-SubCell"/>
</dbReference>
<dbReference type="GO" id="GO:0008270">
    <property type="term" value="F:zinc ion binding"/>
    <property type="evidence" value="ECO:0007669"/>
    <property type="project" value="UniProtKB-KW"/>
</dbReference>
<comment type="subcellular location">
    <subcellularLocation>
        <location evidence="1">Cell membrane</location>
        <topology evidence="1">Multi-pass membrane protein</topology>
    </subcellularLocation>
</comment>
<evidence type="ECO:0000256" key="11">
    <source>
        <dbReference type="ARBA" id="ARBA00022989"/>
    </source>
</evidence>
<evidence type="ECO:0000256" key="1">
    <source>
        <dbReference type="ARBA" id="ARBA00004651"/>
    </source>
</evidence>
<dbReference type="PROSITE" id="PS51873">
    <property type="entry name" value="TRIAD"/>
    <property type="match status" value="1"/>
</dbReference>
<feature type="transmembrane region" description="Helical" evidence="19">
    <location>
        <begin position="1502"/>
        <end position="1523"/>
    </location>
</feature>
<evidence type="ECO:0000256" key="14">
    <source>
        <dbReference type="ARBA" id="ARBA00023170"/>
    </source>
</evidence>
<keyword evidence="15" id="KW-0325">Glycoprotein</keyword>
<dbReference type="SUPFAM" id="SSF57850">
    <property type="entry name" value="RING/U-box"/>
    <property type="match status" value="2"/>
</dbReference>
<keyword evidence="24" id="KW-1185">Reference proteome</keyword>
<evidence type="ECO:0000256" key="8">
    <source>
        <dbReference type="ARBA" id="ARBA00022771"/>
    </source>
</evidence>
<dbReference type="GO" id="GO:0004930">
    <property type="term" value="F:G protein-coupled receptor activity"/>
    <property type="evidence" value="ECO:0007669"/>
    <property type="project" value="UniProtKB-KW"/>
</dbReference>
<dbReference type="InterPro" id="IPR001293">
    <property type="entry name" value="Znf_TRAF"/>
</dbReference>
<evidence type="ECO:0000259" key="22">
    <source>
        <dbReference type="PROSITE" id="PS50259"/>
    </source>
</evidence>
<comment type="similarity">
    <text evidence="2">Belongs to the G-protein coupled receptor 3 family.</text>
</comment>
<evidence type="ECO:0000256" key="15">
    <source>
        <dbReference type="ARBA" id="ARBA00023180"/>
    </source>
</evidence>
<evidence type="ECO:0000256" key="3">
    <source>
        <dbReference type="ARBA" id="ARBA00022475"/>
    </source>
</evidence>